<evidence type="ECO:0000256" key="1">
    <source>
        <dbReference type="SAM" id="MobiDB-lite"/>
    </source>
</evidence>
<dbReference type="InterPro" id="IPR036875">
    <property type="entry name" value="Znf_CCHC_sf"/>
</dbReference>
<dbReference type="Pfam" id="PF13976">
    <property type="entry name" value="gag_pre-integrs"/>
    <property type="match status" value="1"/>
</dbReference>
<dbReference type="Proteomes" id="UP001141806">
    <property type="component" value="Unassembled WGS sequence"/>
</dbReference>
<sequence>MVFYQPIYHQFSSSIHIRARTTTLSLEEIHNLLICEELALTDDSTDQSQALVTFRPPKPAHGRGSPSARGRGHSPGHSYYPPRHYNNERGLLPLPHSTNKSGTRPQCHICQKIGHLAIDCYHRMDYTYHGQHPPKKLAVVVSSAQPANHTWYFDMGASHHLTRNIDKLQQFAPCEGTDTIQIGNGQGLQISNTGSSIIPTSSSLFFRNILHCPSTETDLLSIHKFSRDNNYAFTFDEFGCCVKDETTGTILYQGPVENGLYPFRVPTVSSTRLQAHFSSSISPIQWHACLGHPSESIQRIAFNILSFRNNKKSAVCSSCQLGKSHRLPFPPSQSSSSQPLELLHCDVWGLVPIPSCSNFIY</sequence>
<dbReference type="PANTHER" id="PTHR47481:SF28">
    <property type="entry name" value="RETROTRANSPOSON COPIA-LIKE N-TERMINAL DOMAIN-CONTAINING PROTEIN"/>
    <property type="match status" value="1"/>
</dbReference>
<dbReference type="InterPro" id="IPR025724">
    <property type="entry name" value="GAG-pre-integrase_dom"/>
</dbReference>
<dbReference type="OrthoDB" id="1306154at2759"/>
<dbReference type="InterPro" id="IPR054722">
    <property type="entry name" value="PolX-like_BBD"/>
</dbReference>
<organism evidence="4 5">
    <name type="scientific">Protea cynaroides</name>
    <dbReference type="NCBI Taxonomy" id="273540"/>
    <lineage>
        <taxon>Eukaryota</taxon>
        <taxon>Viridiplantae</taxon>
        <taxon>Streptophyta</taxon>
        <taxon>Embryophyta</taxon>
        <taxon>Tracheophyta</taxon>
        <taxon>Spermatophyta</taxon>
        <taxon>Magnoliopsida</taxon>
        <taxon>Proteales</taxon>
        <taxon>Proteaceae</taxon>
        <taxon>Protea</taxon>
    </lineage>
</organism>
<evidence type="ECO:0000313" key="4">
    <source>
        <dbReference type="EMBL" id="KAJ4951903.1"/>
    </source>
</evidence>
<dbReference type="Pfam" id="PF22936">
    <property type="entry name" value="Pol_BBD"/>
    <property type="match status" value="1"/>
</dbReference>
<evidence type="ECO:0008006" key="6">
    <source>
        <dbReference type="Google" id="ProtNLM"/>
    </source>
</evidence>
<name>A0A9Q0JVJ9_9MAGN</name>
<comment type="caution">
    <text evidence="4">The sequence shown here is derived from an EMBL/GenBank/DDBJ whole genome shotgun (WGS) entry which is preliminary data.</text>
</comment>
<evidence type="ECO:0000259" key="3">
    <source>
        <dbReference type="Pfam" id="PF22936"/>
    </source>
</evidence>
<dbReference type="AlphaFoldDB" id="A0A9Q0JVJ9"/>
<feature type="domain" description="Retrovirus-related Pol polyprotein from transposon TNT 1-94-like beta-barrel" evidence="3">
    <location>
        <begin position="151"/>
        <end position="226"/>
    </location>
</feature>
<feature type="region of interest" description="Disordered" evidence="1">
    <location>
        <begin position="54"/>
        <end position="99"/>
    </location>
</feature>
<gene>
    <name evidence="4" type="ORF">NE237_028735</name>
</gene>
<keyword evidence="5" id="KW-1185">Reference proteome</keyword>
<dbReference type="SUPFAM" id="SSF57756">
    <property type="entry name" value="Retrovirus zinc finger-like domains"/>
    <property type="match status" value="1"/>
</dbReference>
<dbReference type="GO" id="GO:0003676">
    <property type="term" value="F:nucleic acid binding"/>
    <property type="evidence" value="ECO:0007669"/>
    <property type="project" value="InterPro"/>
</dbReference>
<dbReference type="EMBL" id="JAMYWD010000012">
    <property type="protein sequence ID" value="KAJ4951903.1"/>
    <property type="molecule type" value="Genomic_DNA"/>
</dbReference>
<proteinExistence type="predicted"/>
<reference evidence="4" key="1">
    <citation type="journal article" date="2023" name="Plant J.">
        <title>The genome of the king protea, Protea cynaroides.</title>
        <authorList>
            <person name="Chang J."/>
            <person name="Duong T.A."/>
            <person name="Schoeman C."/>
            <person name="Ma X."/>
            <person name="Roodt D."/>
            <person name="Barker N."/>
            <person name="Li Z."/>
            <person name="Van de Peer Y."/>
            <person name="Mizrachi E."/>
        </authorList>
    </citation>
    <scope>NUCLEOTIDE SEQUENCE</scope>
    <source>
        <tissue evidence="4">Young leaves</tissue>
    </source>
</reference>
<protein>
    <recommendedName>
        <fullName evidence="6">GAG-pre-integrase domain-containing protein</fullName>
    </recommendedName>
</protein>
<dbReference type="GO" id="GO:0008270">
    <property type="term" value="F:zinc ion binding"/>
    <property type="evidence" value="ECO:0007669"/>
    <property type="project" value="InterPro"/>
</dbReference>
<feature type="domain" description="GAG-pre-integrase" evidence="2">
    <location>
        <begin position="259"/>
        <end position="324"/>
    </location>
</feature>
<evidence type="ECO:0000259" key="2">
    <source>
        <dbReference type="Pfam" id="PF13976"/>
    </source>
</evidence>
<dbReference type="PANTHER" id="PTHR47481">
    <property type="match status" value="1"/>
</dbReference>
<evidence type="ECO:0000313" key="5">
    <source>
        <dbReference type="Proteomes" id="UP001141806"/>
    </source>
</evidence>
<accession>A0A9Q0JVJ9</accession>